<comment type="caution">
    <text evidence="1">The sequence shown here is derived from an EMBL/GenBank/DDBJ whole genome shotgun (WGS) entry which is preliminary data.</text>
</comment>
<evidence type="ECO:0000313" key="2">
    <source>
        <dbReference type="Proteomes" id="UP000193685"/>
    </source>
</evidence>
<reference evidence="1 2" key="1">
    <citation type="submission" date="2016-07" db="EMBL/GenBank/DDBJ databases">
        <title>Pervasive Adenine N6-methylation of Active Genes in Fungi.</title>
        <authorList>
            <consortium name="DOE Joint Genome Institute"/>
            <person name="Mondo S.J."/>
            <person name="Dannebaum R.O."/>
            <person name="Kuo R.C."/>
            <person name="Labutti K."/>
            <person name="Haridas S."/>
            <person name="Kuo A."/>
            <person name="Salamov A."/>
            <person name="Ahrendt S.R."/>
            <person name="Lipzen A."/>
            <person name="Sullivan W."/>
            <person name="Andreopoulos W.B."/>
            <person name="Clum A."/>
            <person name="Lindquist E."/>
            <person name="Daum C."/>
            <person name="Ramamoorthy G.K."/>
            <person name="Gryganskyi A."/>
            <person name="Culley D."/>
            <person name="Magnuson J.K."/>
            <person name="James T.Y."/>
            <person name="O'Malley M.A."/>
            <person name="Stajich J.E."/>
            <person name="Spatafora J.W."/>
            <person name="Visel A."/>
            <person name="Grigoriev I.V."/>
        </authorList>
    </citation>
    <scope>NUCLEOTIDE SEQUENCE [LARGE SCALE GENOMIC DNA]</scope>
    <source>
        <strain evidence="1 2">12-1054</strain>
    </source>
</reference>
<dbReference type="Proteomes" id="UP000193685">
    <property type="component" value="Unassembled WGS sequence"/>
</dbReference>
<keyword evidence="2" id="KW-1185">Reference proteome</keyword>
<protein>
    <submittedName>
        <fullName evidence="1">Uncharacterized protein</fullName>
    </submittedName>
</protein>
<dbReference type="AlphaFoldDB" id="A0A1Y2FND4"/>
<organism evidence="1 2">
    <name type="scientific">Protomyces lactucae-debilis</name>
    <dbReference type="NCBI Taxonomy" id="2754530"/>
    <lineage>
        <taxon>Eukaryota</taxon>
        <taxon>Fungi</taxon>
        <taxon>Dikarya</taxon>
        <taxon>Ascomycota</taxon>
        <taxon>Taphrinomycotina</taxon>
        <taxon>Taphrinomycetes</taxon>
        <taxon>Taphrinales</taxon>
        <taxon>Protomycetaceae</taxon>
        <taxon>Protomyces</taxon>
    </lineage>
</organism>
<dbReference type="GeneID" id="63783150"/>
<gene>
    <name evidence="1" type="ORF">BCR37DRAFT_240715</name>
</gene>
<sequence>MTMIMVRRACLGICVRPSIHPTLLTIDCIANADLVLLLADILEILHNNTRAPLGTERLMLSSLLNFRAGLLKLIIPNEHPLASGEHHQAICHLQLHLSFMACWILTLKSLMTRPQDATDPETPKVGSLDLSLGVECIAEYCKLLSICGSIEQWTSCVWPGWMEHAMLLVVQFTIRLVAGSVGLAQQQALSAARELFRILHENQKIWHIADYPLRVLVASGIAGQ</sequence>
<name>A0A1Y2FND4_PROLT</name>
<dbReference type="RefSeq" id="XP_040727002.1">
    <property type="nucleotide sequence ID" value="XM_040866551.1"/>
</dbReference>
<dbReference type="EMBL" id="MCFI01000004">
    <property type="protein sequence ID" value="ORY85520.1"/>
    <property type="molecule type" value="Genomic_DNA"/>
</dbReference>
<evidence type="ECO:0000313" key="1">
    <source>
        <dbReference type="EMBL" id="ORY85520.1"/>
    </source>
</evidence>
<accession>A0A1Y2FND4</accession>
<proteinExistence type="predicted"/>